<reference evidence="2 3" key="1">
    <citation type="journal article" date="2020" name="ISME J.">
        <title>Uncovering the hidden diversity of litter-decomposition mechanisms in mushroom-forming fungi.</title>
        <authorList>
            <person name="Floudas D."/>
            <person name="Bentzer J."/>
            <person name="Ahren D."/>
            <person name="Johansson T."/>
            <person name="Persson P."/>
            <person name="Tunlid A."/>
        </authorList>
    </citation>
    <scope>NUCLEOTIDE SEQUENCE [LARGE SCALE GENOMIC DNA]</scope>
    <source>
        <strain evidence="2 3">CBS 661.87</strain>
    </source>
</reference>
<evidence type="ECO:0000313" key="3">
    <source>
        <dbReference type="Proteomes" id="UP000565441"/>
    </source>
</evidence>
<evidence type="ECO:0008006" key="4">
    <source>
        <dbReference type="Google" id="ProtNLM"/>
    </source>
</evidence>
<gene>
    <name evidence="2" type="ORF">D9615_002893</name>
</gene>
<organism evidence="2 3">
    <name type="scientific">Tricholomella constricta</name>
    <dbReference type="NCBI Taxonomy" id="117010"/>
    <lineage>
        <taxon>Eukaryota</taxon>
        <taxon>Fungi</taxon>
        <taxon>Dikarya</taxon>
        <taxon>Basidiomycota</taxon>
        <taxon>Agaricomycotina</taxon>
        <taxon>Agaricomycetes</taxon>
        <taxon>Agaricomycetidae</taxon>
        <taxon>Agaricales</taxon>
        <taxon>Tricholomatineae</taxon>
        <taxon>Lyophyllaceae</taxon>
        <taxon>Tricholomella</taxon>
    </lineage>
</organism>
<feature type="region of interest" description="Disordered" evidence="1">
    <location>
        <begin position="1"/>
        <end position="28"/>
    </location>
</feature>
<dbReference type="AlphaFoldDB" id="A0A8H5HGV9"/>
<evidence type="ECO:0000256" key="1">
    <source>
        <dbReference type="SAM" id="MobiDB-lite"/>
    </source>
</evidence>
<comment type="caution">
    <text evidence="2">The sequence shown here is derived from an EMBL/GenBank/DDBJ whole genome shotgun (WGS) entry which is preliminary data.</text>
</comment>
<protein>
    <recommendedName>
        <fullName evidence="4">Zinc-finger domain-containing protein</fullName>
    </recommendedName>
</protein>
<dbReference type="EMBL" id="JAACJP010000008">
    <property type="protein sequence ID" value="KAF5382755.1"/>
    <property type="molecule type" value="Genomic_DNA"/>
</dbReference>
<proteinExistence type="predicted"/>
<name>A0A8H5HGV9_9AGAR</name>
<sequence>MTPALPRLVASQAPSAGSTPAQEQHDQDYSAYDSPFKWYPLLGSRARPLYTNSIPEAALVSSSPSFFSTSNSSSLPSSSLSLSSFTPTSSSSSASSLSFSPSVASVYSSHGAFYIPDLKPLKLATASKMLDPSKRVCQFEVPGGGVCRDEGCEDMHLSRIAGQDGHGGAEPSDEDTAEYLINTMPSDWLTNKGVSQSKMSSVLQQIRLKNPHLAFEERVAHTLAALGPPLPP</sequence>
<dbReference type="OrthoDB" id="2747179at2759"/>
<feature type="compositionally biased region" description="Polar residues" evidence="1">
    <location>
        <begin position="12"/>
        <end position="22"/>
    </location>
</feature>
<dbReference type="Proteomes" id="UP000565441">
    <property type="component" value="Unassembled WGS sequence"/>
</dbReference>
<accession>A0A8H5HGV9</accession>
<keyword evidence="3" id="KW-1185">Reference proteome</keyword>
<evidence type="ECO:0000313" key="2">
    <source>
        <dbReference type="EMBL" id="KAF5382755.1"/>
    </source>
</evidence>